<dbReference type="EMBL" id="QUSY01000785">
    <property type="protein sequence ID" value="RHY27379.1"/>
    <property type="molecule type" value="Genomic_DNA"/>
</dbReference>
<sequence length="273" mass="28510">MGWALKTLTLVAVVAIASATGDAVPGKESICGTDHARPAVAVKYVEATKYKLAKSVARLRLRAGWCTAWLWGSEGHLITNNHCIRSQDDASAAIVEFGAECATATNPNNGMRAACGGTFVANSSTLIISDTSLDFSLVQLHVNRGINLTKFGYLQARASAATLNEPVYTIGHPDGRPKRIAYLSDGGRPSRITNVSTSSECGGSDTLAYNVDTEGGSSGSAIISAIDNKVVALHNCGGCTSTGGANTGHKLEYIIKLLKSKNLLPKDAIAARC</sequence>
<organism evidence="3 4">
    <name type="scientific">Aphanomyces invadans</name>
    <dbReference type="NCBI Taxonomy" id="157072"/>
    <lineage>
        <taxon>Eukaryota</taxon>
        <taxon>Sar</taxon>
        <taxon>Stramenopiles</taxon>
        <taxon>Oomycota</taxon>
        <taxon>Saprolegniomycetes</taxon>
        <taxon>Saprolegniales</taxon>
        <taxon>Verrucalvaceae</taxon>
        <taxon>Aphanomyces</taxon>
    </lineage>
</organism>
<keyword evidence="1" id="KW-0843">Virulence</keyword>
<dbReference type="SUPFAM" id="SSF50494">
    <property type="entry name" value="Trypsin-like serine proteases"/>
    <property type="match status" value="1"/>
</dbReference>
<proteinExistence type="predicted"/>
<feature type="signal peptide" evidence="2">
    <location>
        <begin position="1"/>
        <end position="19"/>
    </location>
</feature>
<reference evidence="3 4" key="1">
    <citation type="submission" date="2018-08" db="EMBL/GenBank/DDBJ databases">
        <title>Aphanomyces genome sequencing and annotation.</title>
        <authorList>
            <person name="Minardi D."/>
            <person name="Oidtmann B."/>
            <person name="Van Der Giezen M."/>
            <person name="Studholme D.J."/>
        </authorList>
    </citation>
    <scope>NUCLEOTIDE SEQUENCE [LARGE SCALE GENOMIC DNA]</scope>
    <source>
        <strain evidence="3 4">NJM0002</strain>
    </source>
</reference>
<dbReference type="Gene3D" id="2.40.10.10">
    <property type="entry name" value="Trypsin-like serine proteases"/>
    <property type="match status" value="2"/>
</dbReference>
<dbReference type="AlphaFoldDB" id="A0A3R6Z1B1"/>
<keyword evidence="2" id="KW-0732">Signal</keyword>
<feature type="chain" id="PRO_5018717089" description="Serine protease" evidence="2">
    <location>
        <begin position="20"/>
        <end position="273"/>
    </location>
</feature>
<keyword evidence="4" id="KW-1185">Reference proteome</keyword>
<accession>A0A3R6Z1B1</accession>
<dbReference type="PANTHER" id="PTHR36234:SF5">
    <property type="entry name" value="LYSYL ENDOPEPTIDASE"/>
    <property type="match status" value="1"/>
</dbReference>
<gene>
    <name evidence="3" type="ORF">DYB32_006828</name>
</gene>
<evidence type="ECO:0000313" key="3">
    <source>
        <dbReference type="EMBL" id="RHY27379.1"/>
    </source>
</evidence>
<dbReference type="InterPro" id="IPR009003">
    <property type="entry name" value="Peptidase_S1_PA"/>
</dbReference>
<dbReference type="Proteomes" id="UP000285060">
    <property type="component" value="Unassembled WGS sequence"/>
</dbReference>
<dbReference type="Pfam" id="PF13365">
    <property type="entry name" value="Trypsin_2"/>
    <property type="match status" value="1"/>
</dbReference>
<evidence type="ECO:0008006" key="5">
    <source>
        <dbReference type="Google" id="ProtNLM"/>
    </source>
</evidence>
<evidence type="ECO:0000256" key="1">
    <source>
        <dbReference type="ARBA" id="ARBA00023026"/>
    </source>
</evidence>
<dbReference type="InterPro" id="IPR043504">
    <property type="entry name" value="Peptidase_S1_PA_chymotrypsin"/>
</dbReference>
<dbReference type="VEuPathDB" id="FungiDB:H310_07456"/>
<name>A0A3R6Z1B1_9STRA</name>
<evidence type="ECO:0000256" key="2">
    <source>
        <dbReference type="SAM" id="SignalP"/>
    </source>
</evidence>
<comment type="caution">
    <text evidence="3">The sequence shown here is derived from an EMBL/GenBank/DDBJ whole genome shotgun (WGS) entry which is preliminary data.</text>
</comment>
<protein>
    <recommendedName>
        <fullName evidence="5">Serine protease</fullName>
    </recommendedName>
</protein>
<dbReference type="PANTHER" id="PTHR36234">
    <property type="entry name" value="LYSYL ENDOPEPTIDASE"/>
    <property type="match status" value="1"/>
</dbReference>
<evidence type="ECO:0000313" key="4">
    <source>
        <dbReference type="Proteomes" id="UP000285060"/>
    </source>
</evidence>